<accession>A0A834U0L8</accession>
<gene>
    <name evidence="2" type="ORF">G2W53_011783</name>
</gene>
<dbReference type="AlphaFoldDB" id="A0A834U0L8"/>
<proteinExistence type="predicted"/>
<reference evidence="2" key="1">
    <citation type="submission" date="2020-09" db="EMBL/GenBank/DDBJ databases">
        <title>Genome-Enabled Discovery of Anthraquinone Biosynthesis in Senna tora.</title>
        <authorList>
            <person name="Kang S.-H."/>
            <person name="Pandey R.P."/>
            <person name="Lee C.-M."/>
            <person name="Sim J.-S."/>
            <person name="Jeong J.-T."/>
            <person name="Choi B.-S."/>
            <person name="Jung M."/>
            <person name="Ginzburg D."/>
            <person name="Zhao K."/>
            <person name="Won S.Y."/>
            <person name="Oh T.-J."/>
            <person name="Yu Y."/>
            <person name="Kim N.-H."/>
            <person name="Lee O.R."/>
            <person name="Lee T.-H."/>
            <person name="Bashyal P."/>
            <person name="Kim T.-S."/>
            <person name="Lee W.-H."/>
            <person name="Kawkins C."/>
            <person name="Kim C.-K."/>
            <person name="Kim J.S."/>
            <person name="Ahn B.O."/>
            <person name="Rhee S.Y."/>
            <person name="Sohng J.K."/>
        </authorList>
    </citation>
    <scope>NUCLEOTIDE SEQUENCE</scope>
    <source>
        <tissue evidence="2">Leaf</tissue>
    </source>
</reference>
<protein>
    <submittedName>
        <fullName evidence="2">Uncharacterized protein</fullName>
    </submittedName>
</protein>
<sequence length="23" mass="2870">MEAHFAMEFGRQNEEERLPWSFQ</sequence>
<evidence type="ECO:0000313" key="2">
    <source>
        <dbReference type="EMBL" id="KAF7829450.1"/>
    </source>
</evidence>
<dbReference type="Proteomes" id="UP000634136">
    <property type="component" value="Unassembled WGS sequence"/>
</dbReference>
<dbReference type="EMBL" id="JAAIUW010000005">
    <property type="protein sequence ID" value="KAF7829450.1"/>
    <property type="molecule type" value="Genomic_DNA"/>
</dbReference>
<organism evidence="2 3">
    <name type="scientific">Senna tora</name>
    <dbReference type="NCBI Taxonomy" id="362788"/>
    <lineage>
        <taxon>Eukaryota</taxon>
        <taxon>Viridiplantae</taxon>
        <taxon>Streptophyta</taxon>
        <taxon>Embryophyta</taxon>
        <taxon>Tracheophyta</taxon>
        <taxon>Spermatophyta</taxon>
        <taxon>Magnoliopsida</taxon>
        <taxon>eudicotyledons</taxon>
        <taxon>Gunneridae</taxon>
        <taxon>Pentapetalae</taxon>
        <taxon>rosids</taxon>
        <taxon>fabids</taxon>
        <taxon>Fabales</taxon>
        <taxon>Fabaceae</taxon>
        <taxon>Caesalpinioideae</taxon>
        <taxon>Cassia clade</taxon>
        <taxon>Senna</taxon>
    </lineage>
</organism>
<keyword evidence="3" id="KW-1185">Reference proteome</keyword>
<evidence type="ECO:0000313" key="3">
    <source>
        <dbReference type="Proteomes" id="UP000634136"/>
    </source>
</evidence>
<comment type="caution">
    <text evidence="2">The sequence shown here is derived from an EMBL/GenBank/DDBJ whole genome shotgun (WGS) entry which is preliminary data.</text>
</comment>
<evidence type="ECO:0000256" key="1">
    <source>
        <dbReference type="SAM" id="MobiDB-lite"/>
    </source>
</evidence>
<feature type="region of interest" description="Disordered" evidence="1">
    <location>
        <begin position="1"/>
        <end position="23"/>
    </location>
</feature>
<name>A0A834U0L8_9FABA</name>